<evidence type="ECO:0000256" key="9">
    <source>
        <dbReference type="ARBA" id="ARBA00035130"/>
    </source>
</evidence>
<dbReference type="RefSeq" id="XP_030753805.1">
    <property type="nucleotide sequence ID" value="XM_030897945.1"/>
</dbReference>
<dbReference type="InterPro" id="IPR036870">
    <property type="entry name" value="Ribosomal_bS18_sf"/>
</dbReference>
<keyword evidence="3" id="KW-0597">Phosphoprotein</keyword>
<dbReference type="InterPro" id="IPR001648">
    <property type="entry name" value="Ribosomal_bS18"/>
</dbReference>
<dbReference type="Proteomes" id="UP000504635">
    <property type="component" value="Unplaced"/>
</dbReference>
<dbReference type="GO" id="GO:0032543">
    <property type="term" value="P:mitochondrial translation"/>
    <property type="evidence" value="ECO:0007669"/>
    <property type="project" value="InterPro"/>
</dbReference>
<keyword evidence="11" id="KW-1185">Reference proteome</keyword>
<protein>
    <recommendedName>
        <fullName evidence="9">Small ribosomal subunit protein mS40</fullName>
    </recommendedName>
    <alternativeName>
        <fullName evidence="8">28S ribosomal protein S18-2, mitochondrial</fullName>
    </alternativeName>
    <alternativeName>
        <fullName evidence="10">28S ribosomal protein S18b, mitochondrial</fullName>
    </alternativeName>
</protein>
<dbReference type="SUPFAM" id="SSF46911">
    <property type="entry name" value="Ribosomal protein S18"/>
    <property type="match status" value="1"/>
</dbReference>
<comment type="similarity">
    <text evidence="2">Belongs to the bacterial ribosomal protein bS18 family. Mitochondrion-specific ribosomal protein mS40 subfamily.</text>
</comment>
<gene>
    <name evidence="12" type="primary">LOC115880665</name>
</gene>
<dbReference type="CTD" id="28973"/>
<keyword evidence="5 12" id="KW-0689">Ribosomal protein</keyword>
<dbReference type="InParanoid" id="A0A6J2XSK0"/>
<sequence>MLSRLVSRRFFTQTIPSYRHLTVSAPIYQIKADVDADAPKIEVREISKDRTESISVETSVRYLKSTAYEQTYGKEPVWHRYRRNHKGLFPPKKTRKSCIRGGQVATGNPCPICRDEYLVLHEQNLELLEQFISPHTGGILSYNKTGLCQKKHQQLEICVRRAYDKGLLTFDVPFREYDYSEYYSKKK</sequence>
<accession>A0A6J2XSK0</accession>
<keyword evidence="6" id="KW-0496">Mitochondrion</keyword>
<comment type="subcellular location">
    <subcellularLocation>
        <location evidence="1">Mitochondrion</location>
    </subcellularLocation>
</comment>
<dbReference type="GeneID" id="115880665"/>
<dbReference type="AlphaFoldDB" id="A0A6J2XSK0"/>
<evidence type="ECO:0000256" key="10">
    <source>
        <dbReference type="ARBA" id="ARBA00035515"/>
    </source>
</evidence>
<dbReference type="FunCoup" id="A0A6J2XSK0">
    <property type="interactions" value="605"/>
</dbReference>
<dbReference type="Gene3D" id="4.10.640.10">
    <property type="entry name" value="Ribosomal protein S18"/>
    <property type="match status" value="1"/>
</dbReference>
<dbReference type="Pfam" id="PF01084">
    <property type="entry name" value="Ribosomal_S18"/>
    <property type="match status" value="1"/>
</dbReference>
<dbReference type="OrthoDB" id="21463at2759"/>
<evidence type="ECO:0000256" key="6">
    <source>
        <dbReference type="ARBA" id="ARBA00023128"/>
    </source>
</evidence>
<name>A0A6J2XSK0_SITOR</name>
<evidence type="ECO:0000256" key="5">
    <source>
        <dbReference type="ARBA" id="ARBA00022980"/>
    </source>
</evidence>
<keyword evidence="7" id="KW-0687">Ribonucleoprotein</keyword>
<evidence type="ECO:0000256" key="3">
    <source>
        <dbReference type="ARBA" id="ARBA00022553"/>
    </source>
</evidence>
<dbReference type="KEGG" id="soy:115880665"/>
<evidence type="ECO:0000256" key="2">
    <source>
        <dbReference type="ARBA" id="ARBA00006136"/>
    </source>
</evidence>
<evidence type="ECO:0000256" key="8">
    <source>
        <dbReference type="ARBA" id="ARBA00032055"/>
    </source>
</evidence>
<dbReference type="GO" id="GO:0003735">
    <property type="term" value="F:structural constituent of ribosome"/>
    <property type="evidence" value="ECO:0007669"/>
    <property type="project" value="InterPro"/>
</dbReference>
<evidence type="ECO:0000256" key="7">
    <source>
        <dbReference type="ARBA" id="ARBA00023274"/>
    </source>
</evidence>
<keyword evidence="4" id="KW-0809">Transit peptide</keyword>
<dbReference type="PANTHER" id="PTHR13329">
    <property type="entry name" value="MITOCHONDRIAL RIBOSOMAL PROTEIN S18B"/>
    <property type="match status" value="1"/>
</dbReference>
<dbReference type="GO" id="GO:0005763">
    <property type="term" value="C:mitochondrial small ribosomal subunit"/>
    <property type="evidence" value="ECO:0007669"/>
    <property type="project" value="UniProtKB-ARBA"/>
</dbReference>
<evidence type="ECO:0000313" key="12">
    <source>
        <dbReference type="RefSeq" id="XP_030753805.1"/>
    </source>
</evidence>
<proteinExistence type="inferred from homology"/>
<reference evidence="12" key="1">
    <citation type="submission" date="2025-08" db="UniProtKB">
        <authorList>
            <consortium name="RefSeq"/>
        </authorList>
    </citation>
    <scope>IDENTIFICATION</scope>
    <source>
        <tissue evidence="12">Gonads</tissue>
    </source>
</reference>
<evidence type="ECO:0000256" key="1">
    <source>
        <dbReference type="ARBA" id="ARBA00004173"/>
    </source>
</evidence>
<dbReference type="PANTHER" id="PTHR13329:SF2">
    <property type="entry name" value="SMALL RIBOSOMAL SUBUNIT PROTEIN MS40"/>
    <property type="match status" value="1"/>
</dbReference>
<dbReference type="InterPro" id="IPR040054">
    <property type="entry name" value="MRPS18B"/>
</dbReference>
<dbReference type="FunFam" id="4.10.640.10:FF:000008">
    <property type="entry name" value="28S ribosomal protein S18b, mitochondrial"/>
    <property type="match status" value="1"/>
</dbReference>
<evidence type="ECO:0000256" key="4">
    <source>
        <dbReference type="ARBA" id="ARBA00022946"/>
    </source>
</evidence>
<organism evidence="11 12">
    <name type="scientific">Sitophilus oryzae</name>
    <name type="common">Rice weevil</name>
    <name type="synonym">Curculio oryzae</name>
    <dbReference type="NCBI Taxonomy" id="7048"/>
    <lineage>
        <taxon>Eukaryota</taxon>
        <taxon>Metazoa</taxon>
        <taxon>Ecdysozoa</taxon>
        <taxon>Arthropoda</taxon>
        <taxon>Hexapoda</taxon>
        <taxon>Insecta</taxon>
        <taxon>Pterygota</taxon>
        <taxon>Neoptera</taxon>
        <taxon>Endopterygota</taxon>
        <taxon>Coleoptera</taxon>
        <taxon>Polyphaga</taxon>
        <taxon>Cucujiformia</taxon>
        <taxon>Curculionidae</taxon>
        <taxon>Dryophthorinae</taxon>
        <taxon>Sitophilus</taxon>
    </lineage>
</organism>
<evidence type="ECO:0000313" key="11">
    <source>
        <dbReference type="Proteomes" id="UP000504635"/>
    </source>
</evidence>